<evidence type="ECO:0000259" key="4">
    <source>
        <dbReference type="Pfam" id="PF10502"/>
    </source>
</evidence>
<dbReference type="Pfam" id="PF10502">
    <property type="entry name" value="Peptidase_S26"/>
    <property type="match status" value="1"/>
</dbReference>
<dbReference type="GO" id="GO:0009003">
    <property type="term" value="F:signal peptidase activity"/>
    <property type="evidence" value="ECO:0007669"/>
    <property type="project" value="UniProtKB-EC"/>
</dbReference>
<organism evidence="5 6">
    <name type="scientific">Paenibacillus terricola</name>
    <dbReference type="NCBI Taxonomy" id="2763503"/>
    <lineage>
        <taxon>Bacteria</taxon>
        <taxon>Bacillati</taxon>
        <taxon>Bacillota</taxon>
        <taxon>Bacilli</taxon>
        <taxon>Bacillales</taxon>
        <taxon>Paenibacillaceae</taxon>
        <taxon>Paenibacillus</taxon>
    </lineage>
</organism>
<dbReference type="EC" id="3.4.21.89" evidence="3"/>
<evidence type="ECO:0000313" key="5">
    <source>
        <dbReference type="EMBL" id="MBD3921710.1"/>
    </source>
</evidence>
<reference evidence="5 6" key="1">
    <citation type="submission" date="2020-09" db="EMBL/GenBank/DDBJ databases">
        <title>Paenibacillus sp. strain PR3 16S rRNA gene Genome sequencing and assembly.</title>
        <authorList>
            <person name="Kim J."/>
        </authorList>
    </citation>
    <scope>NUCLEOTIDE SEQUENCE [LARGE SCALE GENOMIC DNA]</scope>
    <source>
        <strain evidence="5 6">PR3</strain>
    </source>
</reference>
<comment type="catalytic activity">
    <reaction evidence="3">
        <text>Cleavage of hydrophobic, N-terminal signal or leader sequences from secreted and periplasmic proteins.</text>
        <dbReference type="EC" id="3.4.21.89"/>
    </reaction>
</comment>
<feature type="domain" description="Peptidase S26" evidence="4">
    <location>
        <begin position="72"/>
        <end position="191"/>
    </location>
</feature>
<dbReference type="RefSeq" id="WP_191205995.1">
    <property type="nucleotide sequence ID" value="NZ_JACXZA010000006.1"/>
</dbReference>
<comment type="caution">
    <text evidence="5">The sequence shown here is derived from an EMBL/GenBank/DDBJ whole genome shotgun (WGS) entry which is preliminary data.</text>
</comment>
<dbReference type="PANTHER" id="PTHR43390">
    <property type="entry name" value="SIGNAL PEPTIDASE I"/>
    <property type="match status" value="1"/>
</dbReference>
<evidence type="ECO:0000313" key="6">
    <source>
        <dbReference type="Proteomes" id="UP000609346"/>
    </source>
</evidence>
<dbReference type="NCBIfam" id="TIGR02227">
    <property type="entry name" value="sigpep_I_bact"/>
    <property type="match status" value="1"/>
</dbReference>
<accession>A0ABR8N0I6</accession>
<protein>
    <recommendedName>
        <fullName evidence="3">Signal peptidase I</fullName>
        <ecNumber evidence="3">3.4.21.89</ecNumber>
    </recommendedName>
</protein>
<comment type="similarity">
    <text evidence="2 3">Belongs to the peptidase S26 family.</text>
</comment>
<dbReference type="PANTHER" id="PTHR43390:SF1">
    <property type="entry name" value="CHLOROPLAST PROCESSING PEPTIDASE"/>
    <property type="match status" value="1"/>
</dbReference>
<sequence>MNARVNLVILVAVSTMIVTLFLTGCSETIKDTATEMTIKPIPSPDPSLTKVKVQTDGMLADLGYDNGRHPFSIGHEVLVDKNYYKTNMISRGDIVWFRIKETTEHQDTDIARVVGLPGETVNVKKGQVYINGKSLDAFYGNDTSMDKNDSLEKPLTLHDNEFFILADIRWRGFNDSQQYGPYSRDEILGKVIGY</sequence>
<dbReference type="PROSITE" id="PS51257">
    <property type="entry name" value="PROKAR_LIPOPROTEIN"/>
    <property type="match status" value="1"/>
</dbReference>
<evidence type="ECO:0000256" key="1">
    <source>
        <dbReference type="ARBA" id="ARBA00004401"/>
    </source>
</evidence>
<dbReference type="SUPFAM" id="SSF51306">
    <property type="entry name" value="LexA/Signal peptidase"/>
    <property type="match status" value="1"/>
</dbReference>
<comment type="subcellular location">
    <subcellularLocation>
        <location evidence="1">Cell membrane</location>
        <topology evidence="1">Single-pass type II membrane protein</topology>
    </subcellularLocation>
    <subcellularLocation>
        <location evidence="3">Membrane</location>
        <topology evidence="3">Single-pass type II membrane protein</topology>
    </subcellularLocation>
</comment>
<gene>
    <name evidence="5" type="primary">lepB</name>
    <name evidence="5" type="ORF">H8B09_23290</name>
</gene>
<dbReference type="Gene3D" id="2.10.109.10">
    <property type="entry name" value="Umud Fragment, subunit A"/>
    <property type="match status" value="1"/>
</dbReference>
<keyword evidence="6" id="KW-1185">Reference proteome</keyword>
<proteinExistence type="inferred from homology"/>
<dbReference type="EMBL" id="JACXZA010000006">
    <property type="protein sequence ID" value="MBD3921710.1"/>
    <property type="molecule type" value="Genomic_DNA"/>
</dbReference>
<keyword evidence="3" id="KW-0645">Protease</keyword>
<dbReference type="InterPro" id="IPR036286">
    <property type="entry name" value="LexA/Signal_pep-like_sf"/>
</dbReference>
<dbReference type="InterPro" id="IPR000223">
    <property type="entry name" value="Pept_S26A_signal_pept_1"/>
</dbReference>
<name>A0ABR8N0I6_9BACL</name>
<dbReference type="Proteomes" id="UP000609346">
    <property type="component" value="Unassembled WGS sequence"/>
</dbReference>
<evidence type="ECO:0000256" key="3">
    <source>
        <dbReference type="RuleBase" id="RU362042"/>
    </source>
</evidence>
<dbReference type="InterPro" id="IPR019533">
    <property type="entry name" value="Peptidase_S26"/>
</dbReference>
<keyword evidence="3 5" id="KW-0378">Hydrolase</keyword>
<evidence type="ECO:0000256" key="2">
    <source>
        <dbReference type="ARBA" id="ARBA00009370"/>
    </source>
</evidence>